<organism evidence="3 4">
    <name type="scientific">Olleya namhaensis</name>
    <dbReference type="NCBI Taxonomy" id="1144750"/>
    <lineage>
        <taxon>Bacteria</taxon>
        <taxon>Pseudomonadati</taxon>
        <taxon>Bacteroidota</taxon>
        <taxon>Flavobacteriia</taxon>
        <taxon>Flavobacteriales</taxon>
        <taxon>Flavobacteriaceae</taxon>
    </lineage>
</organism>
<dbReference type="STRING" id="1144750.SAMN05443431_102389"/>
<dbReference type="GO" id="GO:0016209">
    <property type="term" value="F:antioxidant activity"/>
    <property type="evidence" value="ECO:0007669"/>
    <property type="project" value="InterPro"/>
</dbReference>
<dbReference type="InterPro" id="IPR050553">
    <property type="entry name" value="Thioredoxin_ResA/DsbE_sf"/>
</dbReference>
<dbReference type="PROSITE" id="PS51352">
    <property type="entry name" value="THIOREDOXIN_2"/>
    <property type="match status" value="1"/>
</dbReference>
<dbReference type="EMBL" id="FORM01000002">
    <property type="protein sequence ID" value="SFI83578.1"/>
    <property type="molecule type" value="Genomic_DNA"/>
</dbReference>
<gene>
    <name evidence="3" type="ORF">SAMN05443431_102389</name>
</gene>
<dbReference type="InterPro" id="IPR036249">
    <property type="entry name" value="Thioredoxin-like_sf"/>
</dbReference>
<evidence type="ECO:0000256" key="1">
    <source>
        <dbReference type="SAM" id="SignalP"/>
    </source>
</evidence>
<dbReference type="InterPro" id="IPR013766">
    <property type="entry name" value="Thioredoxin_domain"/>
</dbReference>
<dbReference type="Proteomes" id="UP000199559">
    <property type="component" value="Unassembled WGS sequence"/>
</dbReference>
<dbReference type="GO" id="GO:0016491">
    <property type="term" value="F:oxidoreductase activity"/>
    <property type="evidence" value="ECO:0007669"/>
    <property type="project" value="InterPro"/>
</dbReference>
<dbReference type="SUPFAM" id="SSF52833">
    <property type="entry name" value="Thioredoxin-like"/>
    <property type="match status" value="1"/>
</dbReference>
<evidence type="ECO:0000259" key="2">
    <source>
        <dbReference type="PROSITE" id="PS51352"/>
    </source>
</evidence>
<dbReference type="Pfam" id="PF00578">
    <property type="entry name" value="AhpC-TSA"/>
    <property type="match status" value="1"/>
</dbReference>
<dbReference type="Gene3D" id="3.40.30.10">
    <property type="entry name" value="Glutaredoxin"/>
    <property type="match status" value="1"/>
</dbReference>
<dbReference type="RefSeq" id="WP_090838055.1">
    <property type="nucleotide sequence ID" value="NZ_CANLBQ010000002.1"/>
</dbReference>
<dbReference type="InterPro" id="IPR000866">
    <property type="entry name" value="AhpC/TSA"/>
</dbReference>
<feature type="domain" description="Thioredoxin" evidence="2">
    <location>
        <begin position="108"/>
        <end position="245"/>
    </location>
</feature>
<dbReference type="CDD" id="cd02966">
    <property type="entry name" value="TlpA_like_family"/>
    <property type="match status" value="1"/>
</dbReference>
<keyword evidence="4" id="KW-1185">Reference proteome</keyword>
<keyword evidence="1" id="KW-0732">Signal</keyword>
<sequence length="245" mass="27621">MKFLKSIAFLLAFLCFGLLQAQDYKFLPSDQRLLSDEEVKTMEIAITPDVLLYNEKGKLLPMSQVQLMTNSDYKPLFYVDQNKAIKSIVFKRVKAANNVIAKNPEANFTKGEKALDFITTDLDGNTIKLSELKGHVVVLNFWFTKCGPCVKEMPELNKLTANFKDKKVKFLAITFNSKDLVEQFLENSDFNFTIAPNANDVITTYGVQSYPTSIVIDKEGHIVAKEIGYRTNIKTVLTKAINAAL</sequence>
<dbReference type="PANTHER" id="PTHR42852:SF17">
    <property type="entry name" value="THIOREDOXIN-LIKE PROTEIN HI_1115"/>
    <property type="match status" value="1"/>
</dbReference>
<dbReference type="PANTHER" id="PTHR42852">
    <property type="entry name" value="THIOL:DISULFIDE INTERCHANGE PROTEIN DSBE"/>
    <property type="match status" value="1"/>
</dbReference>
<name>A0A1I3LFN2_9FLAO</name>
<evidence type="ECO:0000313" key="4">
    <source>
        <dbReference type="Proteomes" id="UP000199559"/>
    </source>
</evidence>
<evidence type="ECO:0000313" key="3">
    <source>
        <dbReference type="EMBL" id="SFI83578.1"/>
    </source>
</evidence>
<proteinExistence type="predicted"/>
<reference evidence="4" key="1">
    <citation type="submission" date="2016-10" db="EMBL/GenBank/DDBJ databases">
        <authorList>
            <person name="Varghese N."/>
            <person name="Submissions S."/>
        </authorList>
    </citation>
    <scope>NUCLEOTIDE SEQUENCE [LARGE SCALE GENOMIC DNA]</scope>
    <source>
        <strain evidence="4">DSM 28881</strain>
    </source>
</reference>
<dbReference type="AlphaFoldDB" id="A0A1I3LFN2"/>
<feature type="signal peptide" evidence="1">
    <location>
        <begin position="1"/>
        <end position="21"/>
    </location>
</feature>
<protein>
    <submittedName>
        <fullName evidence="3">Peroxiredoxin</fullName>
    </submittedName>
</protein>
<accession>A0A1I3LFN2</accession>
<feature type="chain" id="PRO_5011538307" evidence="1">
    <location>
        <begin position="22"/>
        <end position="245"/>
    </location>
</feature>